<dbReference type="SUPFAM" id="SSF81383">
    <property type="entry name" value="F-box domain"/>
    <property type="match status" value="1"/>
</dbReference>
<organism evidence="2 3">
    <name type="scientific">Panaeolus cyanescens</name>
    <dbReference type="NCBI Taxonomy" id="181874"/>
    <lineage>
        <taxon>Eukaryota</taxon>
        <taxon>Fungi</taxon>
        <taxon>Dikarya</taxon>
        <taxon>Basidiomycota</taxon>
        <taxon>Agaricomycotina</taxon>
        <taxon>Agaricomycetes</taxon>
        <taxon>Agaricomycetidae</taxon>
        <taxon>Agaricales</taxon>
        <taxon>Agaricineae</taxon>
        <taxon>Galeropsidaceae</taxon>
        <taxon>Panaeolus</taxon>
    </lineage>
</organism>
<feature type="domain" description="F-box" evidence="1">
    <location>
        <begin position="6"/>
        <end position="46"/>
    </location>
</feature>
<dbReference type="OrthoDB" id="10440949at2759"/>
<evidence type="ECO:0000259" key="1">
    <source>
        <dbReference type="SMART" id="SM00256"/>
    </source>
</evidence>
<feature type="non-terminal residue" evidence="2">
    <location>
        <position position="508"/>
    </location>
</feature>
<gene>
    <name evidence="2" type="ORF">CVT24_007041</name>
</gene>
<dbReference type="EMBL" id="NHTK01005682">
    <property type="protein sequence ID" value="PPQ75328.1"/>
    <property type="molecule type" value="Genomic_DNA"/>
</dbReference>
<dbReference type="Pfam" id="PF00646">
    <property type="entry name" value="F-box"/>
    <property type="match status" value="1"/>
</dbReference>
<protein>
    <recommendedName>
        <fullName evidence="1">F-box domain-containing protein</fullName>
    </recommendedName>
</protein>
<dbReference type="AlphaFoldDB" id="A0A409W9Z7"/>
<dbReference type="SMART" id="SM00256">
    <property type="entry name" value="FBOX"/>
    <property type="match status" value="1"/>
</dbReference>
<evidence type="ECO:0000313" key="2">
    <source>
        <dbReference type="EMBL" id="PPQ75328.1"/>
    </source>
</evidence>
<accession>A0A409W9Z7</accession>
<comment type="caution">
    <text evidence="2">The sequence shown here is derived from an EMBL/GenBank/DDBJ whole genome shotgun (WGS) entry which is preliminary data.</text>
</comment>
<keyword evidence="3" id="KW-1185">Reference proteome</keyword>
<dbReference type="InterPro" id="IPR036047">
    <property type="entry name" value="F-box-like_dom_sf"/>
</dbReference>
<sequence length="508" mass="58553">MSSAVLPDEIWLMILAHLPDASLPQLSGVNRQLTGLILNIQYKVAAAAPEELMRGEWKNPKRFIHVCPTRLPVIHRVNELVFKDDPGIVIYTIVANTYIPVYRLLPLKRLFSSSHHAQKRYFKQLLQQVKNMVNIQAVTFHFTRHSNWTRKDIHQPYVGYKIKIFRELVTTRGAQITSLSLKSNLNTIIRYWPTNVFLPNLAHLAIKVLTHHVRDTGPIFKFVHPLINRHTKSLESLDLTHARHLDLNDVLSGIDHLPALRRLGMCCFLQDTDEERRNVVRFMALHSMQLVEFDLRLLPDVPQTKDYSTTDTEAGKTVLNSFFDLPYPNLRHFSLYFQDLHPLPNQASVIRDFLQHHHHQLLSLVILPANVYTGRKLELNVTDHFQLQPGLRPGALSISWSFISFESLRNLCIYAESFDVELLAFMATSLSESLCLEWLRIEGLVSIAIPDLTPTLKSALQSWHLPDLILRGITRTTALRWSFDERYQVKRVFGGVMRISGRGAREWA</sequence>
<evidence type="ECO:0000313" key="3">
    <source>
        <dbReference type="Proteomes" id="UP000284842"/>
    </source>
</evidence>
<reference evidence="2 3" key="1">
    <citation type="journal article" date="2018" name="Evol. Lett.">
        <title>Horizontal gene cluster transfer increased hallucinogenic mushroom diversity.</title>
        <authorList>
            <person name="Reynolds H.T."/>
            <person name="Vijayakumar V."/>
            <person name="Gluck-Thaler E."/>
            <person name="Korotkin H.B."/>
            <person name="Matheny P.B."/>
            <person name="Slot J.C."/>
        </authorList>
    </citation>
    <scope>NUCLEOTIDE SEQUENCE [LARGE SCALE GENOMIC DNA]</scope>
    <source>
        <strain evidence="2 3">2629</strain>
    </source>
</reference>
<dbReference type="InParanoid" id="A0A409W9Z7"/>
<dbReference type="InterPro" id="IPR001810">
    <property type="entry name" value="F-box_dom"/>
</dbReference>
<dbReference type="Proteomes" id="UP000284842">
    <property type="component" value="Unassembled WGS sequence"/>
</dbReference>
<proteinExistence type="predicted"/>
<name>A0A409W9Z7_9AGAR</name>